<dbReference type="SMART" id="SM00903">
    <property type="entry name" value="Flavin_Reduct"/>
    <property type="match status" value="1"/>
</dbReference>
<dbReference type="PANTHER" id="PTHR30466:SF1">
    <property type="entry name" value="FMN REDUCTASE (NADH) RUTF"/>
    <property type="match status" value="1"/>
</dbReference>
<dbReference type="STRING" id="981384.GCA_000192475_00999"/>
<organism evidence="3 4">
    <name type="scientific">Ruegeria conchae</name>
    <dbReference type="NCBI Taxonomy" id="981384"/>
    <lineage>
        <taxon>Bacteria</taxon>
        <taxon>Pseudomonadati</taxon>
        <taxon>Pseudomonadota</taxon>
        <taxon>Alphaproteobacteria</taxon>
        <taxon>Rhodobacterales</taxon>
        <taxon>Roseobacteraceae</taxon>
        <taxon>Ruegeria</taxon>
    </lineage>
</organism>
<protein>
    <submittedName>
        <fullName evidence="3">Flavin reductase (DIM6/NTAB) family NADH-FMN oxidoreductase RutF</fullName>
    </submittedName>
</protein>
<evidence type="ECO:0000313" key="3">
    <source>
        <dbReference type="EMBL" id="RLK08495.1"/>
    </source>
</evidence>
<dbReference type="OrthoDB" id="9792858at2"/>
<dbReference type="Pfam" id="PF01613">
    <property type="entry name" value="Flavin_Reduct"/>
    <property type="match status" value="1"/>
</dbReference>
<dbReference type="InterPro" id="IPR050268">
    <property type="entry name" value="NADH-dep_flavin_reductase"/>
</dbReference>
<name>A0A497ZP73_9RHOB</name>
<dbReference type="SUPFAM" id="SSF50475">
    <property type="entry name" value="FMN-binding split barrel"/>
    <property type="match status" value="1"/>
</dbReference>
<evidence type="ECO:0000259" key="2">
    <source>
        <dbReference type="SMART" id="SM00903"/>
    </source>
</evidence>
<dbReference type="GO" id="GO:0010181">
    <property type="term" value="F:FMN binding"/>
    <property type="evidence" value="ECO:0007669"/>
    <property type="project" value="InterPro"/>
</dbReference>
<evidence type="ECO:0000313" key="4">
    <source>
        <dbReference type="Proteomes" id="UP000271700"/>
    </source>
</evidence>
<dbReference type="Proteomes" id="UP000271700">
    <property type="component" value="Unassembled WGS sequence"/>
</dbReference>
<accession>A0A497ZP73</accession>
<evidence type="ECO:0000256" key="1">
    <source>
        <dbReference type="ARBA" id="ARBA00023002"/>
    </source>
</evidence>
<sequence>MAEIDPRTLRSAFGRFMTGVTVVTCRANDGTLCGFTANSFSSVSLDPPLLLVCPGRFLSTFDQFSNCSHFAISILAEGQQEVSNTFASFTGDRFAAVPHTLDLNGIPLIDGAIAQFSCSTWQSLPAGDHQILIGEVQAFTESDALGLGYTGGQYFSLGLERAAMDRNGGTTTCGAIINSNDCVLLELTDNGYRPPQISLSDNGNLRQDLTDALALQGSPVELGPVYSVYDDAQSQTHHVYFLAQSGVQTGQSSLQPIPTATLPTLSYTTSAIADMMLRYALESRTNSFGFYLGNADRGDVHSLIERN</sequence>
<keyword evidence="1" id="KW-0560">Oxidoreductase</keyword>
<gene>
    <name evidence="3" type="ORF">CLV75_2173</name>
</gene>
<dbReference type="GO" id="GO:0042602">
    <property type="term" value="F:riboflavin reductase (NADPH) activity"/>
    <property type="evidence" value="ECO:0007669"/>
    <property type="project" value="TreeGrafter"/>
</dbReference>
<feature type="domain" description="Flavin reductase like" evidence="2">
    <location>
        <begin position="13"/>
        <end position="156"/>
    </location>
</feature>
<dbReference type="Gene3D" id="2.30.110.10">
    <property type="entry name" value="Electron Transport, Fmn-binding Protein, Chain A"/>
    <property type="match status" value="1"/>
</dbReference>
<dbReference type="RefSeq" id="WP_010442630.1">
    <property type="nucleotide sequence ID" value="NZ_AEYW01000018.1"/>
</dbReference>
<dbReference type="InterPro" id="IPR012349">
    <property type="entry name" value="Split_barrel_FMN-bd"/>
</dbReference>
<dbReference type="PANTHER" id="PTHR30466">
    <property type="entry name" value="FLAVIN REDUCTASE"/>
    <property type="match status" value="1"/>
</dbReference>
<proteinExistence type="predicted"/>
<comment type="caution">
    <text evidence="3">The sequence shown here is derived from an EMBL/GenBank/DDBJ whole genome shotgun (WGS) entry which is preliminary data.</text>
</comment>
<dbReference type="EMBL" id="RCCT01000002">
    <property type="protein sequence ID" value="RLK08495.1"/>
    <property type="molecule type" value="Genomic_DNA"/>
</dbReference>
<dbReference type="AlphaFoldDB" id="A0A497ZP73"/>
<keyword evidence="4" id="KW-1185">Reference proteome</keyword>
<reference evidence="3 4" key="1">
    <citation type="submission" date="2018-10" db="EMBL/GenBank/DDBJ databases">
        <title>Genomic Encyclopedia of Archaeal and Bacterial Type Strains, Phase II (KMG-II): from individual species to whole genera.</title>
        <authorList>
            <person name="Goeker M."/>
        </authorList>
    </citation>
    <scope>NUCLEOTIDE SEQUENCE [LARGE SCALE GENOMIC DNA]</scope>
    <source>
        <strain evidence="3 4">DSM 29317</strain>
    </source>
</reference>
<dbReference type="Gene3D" id="3.90.79.10">
    <property type="entry name" value="Nucleoside Triphosphate Pyrophosphohydrolase"/>
    <property type="match status" value="1"/>
</dbReference>
<dbReference type="InterPro" id="IPR002563">
    <property type="entry name" value="Flavin_Rdtase-like_dom"/>
</dbReference>